<evidence type="ECO:0000313" key="3">
    <source>
        <dbReference type="Proteomes" id="UP000807353"/>
    </source>
</evidence>
<keyword evidence="3" id="KW-1185">Reference proteome</keyword>
<gene>
    <name evidence="2" type="ORF">BDZ94DRAFT_1267822</name>
</gene>
<accession>A0A9P5XZS3</accession>
<keyword evidence="1" id="KW-0812">Transmembrane</keyword>
<evidence type="ECO:0000313" key="2">
    <source>
        <dbReference type="EMBL" id="KAF9459689.1"/>
    </source>
</evidence>
<protein>
    <submittedName>
        <fullName evidence="2">Uncharacterized protein</fullName>
    </submittedName>
</protein>
<proteinExistence type="predicted"/>
<feature type="transmembrane region" description="Helical" evidence="1">
    <location>
        <begin position="29"/>
        <end position="47"/>
    </location>
</feature>
<keyword evidence="1" id="KW-0472">Membrane</keyword>
<dbReference type="Proteomes" id="UP000807353">
    <property type="component" value="Unassembled WGS sequence"/>
</dbReference>
<sequence length="94" mass="11039">MTITDVLSTYMLWTVHSKRNKRRRIKQKVRLISLISPFLEATIAALFNTSFRITLILGEYQEILTKQKNKFGKFWMKSCAKKAIYNGLILPLLF</sequence>
<evidence type="ECO:0000256" key="1">
    <source>
        <dbReference type="SAM" id="Phobius"/>
    </source>
</evidence>
<dbReference type="AlphaFoldDB" id="A0A9P5XZS3"/>
<name>A0A9P5XZS3_9AGAR</name>
<reference evidence="2" key="1">
    <citation type="submission" date="2020-11" db="EMBL/GenBank/DDBJ databases">
        <authorList>
            <consortium name="DOE Joint Genome Institute"/>
            <person name="Ahrendt S."/>
            <person name="Riley R."/>
            <person name="Andreopoulos W."/>
            <person name="Labutti K."/>
            <person name="Pangilinan J."/>
            <person name="Ruiz-Duenas F.J."/>
            <person name="Barrasa J.M."/>
            <person name="Sanchez-Garcia M."/>
            <person name="Camarero S."/>
            <person name="Miyauchi S."/>
            <person name="Serrano A."/>
            <person name="Linde D."/>
            <person name="Babiker R."/>
            <person name="Drula E."/>
            <person name="Ayuso-Fernandez I."/>
            <person name="Pacheco R."/>
            <person name="Padilla G."/>
            <person name="Ferreira P."/>
            <person name="Barriuso J."/>
            <person name="Kellner H."/>
            <person name="Castanera R."/>
            <person name="Alfaro M."/>
            <person name="Ramirez L."/>
            <person name="Pisabarro A.G."/>
            <person name="Kuo A."/>
            <person name="Tritt A."/>
            <person name="Lipzen A."/>
            <person name="He G."/>
            <person name="Yan M."/>
            <person name="Ng V."/>
            <person name="Cullen D."/>
            <person name="Martin F."/>
            <person name="Rosso M.-N."/>
            <person name="Henrissat B."/>
            <person name="Hibbett D."/>
            <person name="Martinez A.T."/>
            <person name="Grigoriev I.V."/>
        </authorList>
    </citation>
    <scope>NUCLEOTIDE SEQUENCE</scope>
    <source>
        <strain evidence="2">CBS 247.69</strain>
    </source>
</reference>
<comment type="caution">
    <text evidence="2">The sequence shown here is derived from an EMBL/GenBank/DDBJ whole genome shotgun (WGS) entry which is preliminary data.</text>
</comment>
<dbReference type="EMBL" id="MU150312">
    <property type="protein sequence ID" value="KAF9459689.1"/>
    <property type="molecule type" value="Genomic_DNA"/>
</dbReference>
<keyword evidence="1" id="KW-1133">Transmembrane helix</keyword>
<organism evidence="2 3">
    <name type="scientific">Collybia nuda</name>
    <dbReference type="NCBI Taxonomy" id="64659"/>
    <lineage>
        <taxon>Eukaryota</taxon>
        <taxon>Fungi</taxon>
        <taxon>Dikarya</taxon>
        <taxon>Basidiomycota</taxon>
        <taxon>Agaricomycotina</taxon>
        <taxon>Agaricomycetes</taxon>
        <taxon>Agaricomycetidae</taxon>
        <taxon>Agaricales</taxon>
        <taxon>Tricholomatineae</taxon>
        <taxon>Clitocybaceae</taxon>
        <taxon>Collybia</taxon>
    </lineage>
</organism>